<reference evidence="1 2" key="1">
    <citation type="submission" date="2015-09" db="EMBL/GenBank/DDBJ databases">
        <authorList>
            <consortium name="Pathogen Informatics"/>
        </authorList>
    </citation>
    <scope>NUCLEOTIDE SEQUENCE [LARGE SCALE GENOMIC DNA]</scope>
    <source>
        <strain evidence="1 2">2789STDY5834957</strain>
    </source>
</reference>
<evidence type="ECO:0000313" key="1">
    <source>
        <dbReference type="EMBL" id="CUQ40358.1"/>
    </source>
</evidence>
<proteinExistence type="predicted"/>
<dbReference type="RefSeq" id="WP_055060631.1">
    <property type="nucleotide sequence ID" value="NZ_CZBP01000045.1"/>
</dbReference>
<dbReference type="EMBL" id="CZBP01000045">
    <property type="protein sequence ID" value="CUQ40358.1"/>
    <property type="molecule type" value="Genomic_DNA"/>
</dbReference>
<protein>
    <recommendedName>
        <fullName evidence="3">Glycosyl hydrolase family 32 N-terminal domain-containing protein</fullName>
    </recommendedName>
</protein>
<evidence type="ECO:0000313" key="2">
    <source>
        <dbReference type="Proteomes" id="UP000095762"/>
    </source>
</evidence>
<dbReference type="Gene3D" id="2.115.10.20">
    <property type="entry name" value="Glycosyl hydrolase domain, family 43"/>
    <property type="match status" value="2"/>
</dbReference>
<organism evidence="1 2">
    <name type="scientific">Blautia obeum</name>
    <dbReference type="NCBI Taxonomy" id="40520"/>
    <lineage>
        <taxon>Bacteria</taxon>
        <taxon>Bacillati</taxon>
        <taxon>Bacillota</taxon>
        <taxon>Clostridia</taxon>
        <taxon>Lachnospirales</taxon>
        <taxon>Lachnospiraceae</taxon>
        <taxon>Blautia</taxon>
    </lineage>
</organism>
<gene>
    <name evidence="1" type="ORF">ERS852569_03690</name>
</gene>
<dbReference type="InterPro" id="IPR023296">
    <property type="entry name" value="Glyco_hydro_beta-prop_sf"/>
</dbReference>
<dbReference type="Proteomes" id="UP000095762">
    <property type="component" value="Unassembled WGS sequence"/>
</dbReference>
<evidence type="ECO:0008006" key="3">
    <source>
        <dbReference type="Google" id="ProtNLM"/>
    </source>
</evidence>
<dbReference type="AlphaFoldDB" id="A0A174W7E8"/>
<accession>A0A174W7E8</accession>
<name>A0A174W7E8_9FIRM</name>
<dbReference type="SUPFAM" id="SSF75005">
    <property type="entry name" value="Arabinanase/levansucrase/invertase"/>
    <property type="match status" value="1"/>
</dbReference>
<sequence>MNQYLFLVRSVLNPQAMENVQLLVEKAVKDTENNPMFTEDKPWEVRIDNGYPNVIYDPEEKIYKCFYTLIIEDKDSWMVSREERASRNYNPRPDRVTGFAYAESKDGIHWEKPNLHRVSWNGNSDNNLLFKYAHGTGVMLDLHETDPGRRYKMVTKIDYPIEEQHMAVSYSPNGIDWEKPTPWPKYNPPADSHNLPFWNEKENCYMLLSRIWRDGVRITTISRSDDFLNWSKPQECIRGQGFENQIYAMPAFKWGNCYIGLASMFHEGDRDAENFDTVDLELTYAEDPLKFDFVAVGQHVIDRGNGKYPDGEFDCGCIYASPAVFSPDGDMWIYYMGGNGQHTNFRESSLGRAKWKKDKFAALTPRKNEKDSVIATSRMCVLGNTLELLADHMEGVADADLEVEVAPNWSELAIEGFSFSDSKVTENGDKLKIEFTGHSLEELKDQKVVFKIRFKGYKLWAINGDIKAAEHRLFEGLI</sequence>